<evidence type="ECO:0000256" key="2">
    <source>
        <dbReference type="SAM" id="Phobius"/>
    </source>
</evidence>
<evidence type="ECO:0000313" key="4">
    <source>
        <dbReference type="Proteomes" id="UP001108025"/>
    </source>
</evidence>
<dbReference type="Proteomes" id="UP001108025">
    <property type="component" value="Unassembled WGS sequence"/>
</dbReference>
<feature type="transmembrane region" description="Helical" evidence="2">
    <location>
        <begin position="6"/>
        <end position="22"/>
    </location>
</feature>
<proteinExistence type="predicted"/>
<dbReference type="EMBL" id="JAJNAY010000001">
    <property type="protein sequence ID" value="MCD1117119.1"/>
    <property type="molecule type" value="Genomic_DNA"/>
</dbReference>
<evidence type="ECO:0000313" key="3">
    <source>
        <dbReference type="EMBL" id="MCD1117119.1"/>
    </source>
</evidence>
<keyword evidence="4" id="KW-1185">Reference proteome</keyword>
<organism evidence="3 4">
    <name type="scientific">Chryseobacterium turcicum</name>
    <dbReference type="NCBI Taxonomy" id="2898076"/>
    <lineage>
        <taxon>Bacteria</taxon>
        <taxon>Pseudomonadati</taxon>
        <taxon>Bacteroidota</taxon>
        <taxon>Flavobacteriia</taxon>
        <taxon>Flavobacteriales</taxon>
        <taxon>Weeksellaceae</taxon>
        <taxon>Chryseobacterium group</taxon>
        <taxon>Chryseobacterium</taxon>
    </lineage>
</organism>
<comment type="caution">
    <text evidence="3">The sequence shown here is derived from an EMBL/GenBank/DDBJ whole genome shotgun (WGS) entry which is preliminary data.</text>
</comment>
<keyword evidence="2" id="KW-0812">Transmembrane</keyword>
<keyword evidence="2" id="KW-0472">Membrane</keyword>
<reference evidence="3" key="1">
    <citation type="submission" date="2021-11" db="EMBL/GenBank/DDBJ databases">
        <title>Description of novel Chryseobacterium species.</title>
        <authorList>
            <person name="Saticioglu I.B."/>
            <person name="Ay H."/>
            <person name="Altun S."/>
            <person name="Duman M."/>
        </authorList>
    </citation>
    <scope>NUCLEOTIDE SEQUENCE</scope>
    <source>
        <strain evidence="3">C-17</strain>
    </source>
</reference>
<gene>
    <name evidence="3" type="ORF">LO744_09635</name>
</gene>
<evidence type="ECO:0000256" key="1">
    <source>
        <dbReference type="SAM" id="MobiDB-lite"/>
    </source>
</evidence>
<dbReference type="RefSeq" id="WP_230668926.1">
    <property type="nucleotide sequence ID" value="NZ_JAJNAY010000001.1"/>
</dbReference>
<dbReference type="AlphaFoldDB" id="A0A9Q3YVM7"/>
<keyword evidence="2" id="KW-1133">Transmembrane helix</keyword>
<protein>
    <submittedName>
        <fullName evidence="3">Uncharacterized protein</fullName>
    </submittedName>
</protein>
<accession>A0A9Q3YVM7</accession>
<feature type="region of interest" description="Disordered" evidence="1">
    <location>
        <begin position="86"/>
        <end position="108"/>
    </location>
</feature>
<sequence length="108" mass="12453">MKNSVKITLGIIAGGILVFLNKKRKQRMNNKKQTFTAPDGCQYNENQMYRTSEGEVFRNGKKMRVQIPLDSSQNLSKVDSGFNNQHLNENFNLPKTEVSYHQKGTRHH</sequence>
<name>A0A9Q3YVM7_9FLAO</name>